<accession>A0ABV6RBJ9</accession>
<dbReference type="RefSeq" id="WP_376979563.1">
    <property type="nucleotide sequence ID" value="NZ_JBHLSV010000006.1"/>
</dbReference>
<feature type="compositionally biased region" description="Basic and acidic residues" evidence="1">
    <location>
        <begin position="15"/>
        <end position="25"/>
    </location>
</feature>
<keyword evidence="2" id="KW-0812">Transmembrane</keyword>
<gene>
    <name evidence="4" type="ORF">ACFFF6_07270</name>
</gene>
<keyword evidence="2" id="KW-1133">Transmembrane helix</keyword>
<name>A0ABV6RBJ9_9MICO</name>
<feature type="transmembrane region" description="Helical" evidence="2">
    <location>
        <begin position="415"/>
        <end position="433"/>
    </location>
</feature>
<feature type="domain" description="LssY-like C-terminal" evidence="3">
    <location>
        <begin position="97"/>
        <end position="288"/>
    </location>
</feature>
<dbReference type="Proteomes" id="UP001589793">
    <property type="component" value="Unassembled WGS sequence"/>
</dbReference>
<organism evidence="4 5">
    <name type="scientific">Brachybacterium hainanense</name>
    <dbReference type="NCBI Taxonomy" id="1541174"/>
    <lineage>
        <taxon>Bacteria</taxon>
        <taxon>Bacillati</taxon>
        <taxon>Actinomycetota</taxon>
        <taxon>Actinomycetes</taxon>
        <taxon>Micrococcales</taxon>
        <taxon>Dermabacteraceae</taxon>
        <taxon>Brachybacterium</taxon>
    </lineage>
</organism>
<feature type="transmembrane region" description="Helical" evidence="2">
    <location>
        <begin position="372"/>
        <end position="395"/>
    </location>
</feature>
<evidence type="ECO:0000256" key="1">
    <source>
        <dbReference type="SAM" id="MobiDB-lite"/>
    </source>
</evidence>
<keyword evidence="2" id="KW-0472">Membrane</keyword>
<feature type="transmembrane region" description="Helical" evidence="2">
    <location>
        <begin position="41"/>
        <end position="63"/>
    </location>
</feature>
<reference evidence="4 5" key="1">
    <citation type="submission" date="2024-09" db="EMBL/GenBank/DDBJ databases">
        <authorList>
            <person name="Sun Q."/>
            <person name="Mori K."/>
        </authorList>
    </citation>
    <scope>NUCLEOTIDE SEQUENCE [LARGE SCALE GENOMIC DNA]</scope>
    <source>
        <strain evidence="4 5">CICC 10874</strain>
    </source>
</reference>
<comment type="caution">
    <text evidence="4">The sequence shown here is derived from an EMBL/GenBank/DDBJ whole genome shotgun (WGS) entry which is preliminary data.</text>
</comment>
<proteinExistence type="predicted"/>
<evidence type="ECO:0000313" key="5">
    <source>
        <dbReference type="Proteomes" id="UP001589793"/>
    </source>
</evidence>
<protein>
    <submittedName>
        <fullName evidence="4">LssY C-terminal domain-containing protein</fullName>
    </submittedName>
</protein>
<evidence type="ECO:0000256" key="2">
    <source>
        <dbReference type="SAM" id="Phobius"/>
    </source>
</evidence>
<dbReference type="Pfam" id="PF14067">
    <property type="entry name" value="LssY_C"/>
    <property type="match status" value="1"/>
</dbReference>
<keyword evidence="5" id="KW-1185">Reference proteome</keyword>
<feature type="region of interest" description="Disordered" evidence="1">
    <location>
        <begin position="1"/>
        <end position="25"/>
    </location>
</feature>
<dbReference type="InterPro" id="IPR025902">
    <property type="entry name" value="LssY-like-C_dom"/>
</dbReference>
<evidence type="ECO:0000313" key="4">
    <source>
        <dbReference type="EMBL" id="MFC0673752.1"/>
    </source>
</evidence>
<feature type="compositionally biased region" description="Pro residues" evidence="1">
    <location>
        <begin position="1"/>
        <end position="14"/>
    </location>
</feature>
<dbReference type="EMBL" id="JBHLSV010000006">
    <property type="protein sequence ID" value="MFC0673752.1"/>
    <property type="molecule type" value="Genomic_DNA"/>
</dbReference>
<sequence length="509" mass="56100">MPPHRPPRPVPLDRPVPDRPPVYDEARGHADRGRRLEIYHLLDALFVVAGLVISAWLAFLYLMQGFSLTPVRLLYLLVFWVLFTYITLPRLHQLLTWIYLPDYFFGRTRTTEGVLSDPINLAFDGEERDLHVAMRRAGWVLAEERTLRSAWSMILATVLRRSYPAAPVSDLYLLGRRHDFTYQQEVGGSTSKRHHVRFWRVPESFVLPGGYRVDWLAAGTYDRAVGFSAFTLQFTHRIDEDIDLERDYIVDTVRFADPACPVAVIDDFSTAYHDRNGQGDRLRTDGDLPIVDVTGAAARSAGASAVMLPRHRPMGISVLKPRAAAATQAALQAARSSASERPDLAGQWHDMVTDFRDVVAGAADHHLPPPTLLLTGLILLGQIAAVVLQWIALAVGVDLGDRIAEAGMLIPGRELLVTGTAFGVLAIVLYVLVLRRSRWARLGLIALFAADATSQLLVASSIPGDVAHSTLVAVGLSALGVMTMTSEAARLWVGTPRVHLTRSPRPSAG</sequence>
<evidence type="ECO:0000259" key="3">
    <source>
        <dbReference type="Pfam" id="PF14067"/>
    </source>
</evidence>